<evidence type="ECO:0000256" key="1">
    <source>
        <dbReference type="SAM" id="Phobius"/>
    </source>
</evidence>
<reference evidence="2" key="1">
    <citation type="submission" date="2021-01" db="EMBL/GenBank/DDBJ databases">
        <authorList>
            <person name="Bezrukov I."/>
        </authorList>
    </citation>
    <scope>NUCLEOTIDE SEQUENCE</scope>
</reference>
<organism evidence="2 3">
    <name type="scientific">Arabidopsis arenosa</name>
    <name type="common">Sand rock-cress</name>
    <name type="synonym">Cardaminopsis arenosa</name>
    <dbReference type="NCBI Taxonomy" id="38785"/>
    <lineage>
        <taxon>Eukaryota</taxon>
        <taxon>Viridiplantae</taxon>
        <taxon>Streptophyta</taxon>
        <taxon>Embryophyta</taxon>
        <taxon>Tracheophyta</taxon>
        <taxon>Spermatophyta</taxon>
        <taxon>Magnoliopsida</taxon>
        <taxon>eudicotyledons</taxon>
        <taxon>Gunneridae</taxon>
        <taxon>Pentapetalae</taxon>
        <taxon>rosids</taxon>
        <taxon>malvids</taxon>
        <taxon>Brassicales</taxon>
        <taxon>Brassicaceae</taxon>
        <taxon>Camelineae</taxon>
        <taxon>Arabidopsis</taxon>
    </lineage>
</organism>
<dbReference type="EMBL" id="LR999452">
    <property type="protein sequence ID" value="CAE5962368.1"/>
    <property type="molecule type" value="Genomic_DNA"/>
</dbReference>
<keyword evidence="1" id="KW-0472">Membrane</keyword>
<keyword evidence="3" id="KW-1185">Reference proteome</keyword>
<accession>A0A8S1ZKQ4</accession>
<dbReference type="AlphaFoldDB" id="A0A8S1ZKQ4"/>
<feature type="transmembrane region" description="Helical" evidence="1">
    <location>
        <begin position="94"/>
        <end position="113"/>
    </location>
</feature>
<keyword evidence="1" id="KW-0812">Transmembrane</keyword>
<gene>
    <name evidence="2" type="ORF">AARE701A_LOCUS4117</name>
</gene>
<dbReference type="Proteomes" id="UP000682877">
    <property type="component" value="Chromosome 2"/>
</dbReference>
<sequence length="124" mass="13730">MHKKDLPSDVLRHKILESEANNLVGEVVKSQKQEPIRGALRTEIGSADSLLRKADSPLIVFGKGVAYYFDSSCIFVDCFGGSVNLLELYLSPGFVLPMAGSVFHFVSVWSFVLENANLVRRGER</sequence>
<name>A0A8S1ZKQ4_ARAAE</name>
<evidence type="ECO:0000313" key="2">
    <source>
        <dbReference type="EMBL" id="CAE5962368.1"/>
    </source>
</evidence>
<protein>
    <submittedName>
        <fullName evidence="2">Uncharacterized protein</fullName>
    </submittedName>
</protein>
<evidence type="ECO:0000313" key="3">
    <source>
        <dbReference type="Proteomes" id="UP000682877"/>
    </source>
</evidence>
<keyword evidence="1" id="KW-1133">Transmembrane helix</keyword>
<proteinExistence type="predicted"/>